<keyword evidence="1" id="KW-0732">Signal</keyword>
<comment type="caution">
    <text evidence="3">The sequence shown here is derived from an EMBL/GenBank/DDBJ whole genome shotgun (WGS) entry which is preliminary data.</text>
</comment>
<dbReference type="EMBL" id="JACSQG010000001">
    <property type="protein sequence ID" value="MBD7976331.1"/>
    <property type="molecule type" value="Genomic_DNA"/>
</dbReference>
<keyword evidence="4" id="KW-1185">Reference proteome</keyword>
<dbReference type="RefSeq" id="WP_251835086.1">
    <property type="nucleotide sequence ID" value="NZ_JACSQG010000001.1"/>
</dbReference>
<organism evidence="3 4">
    <name type="scientific">Serpens gallinarum</name>
    <dbReference type="NCBI Taxonomy" id="2763075"/>
    <lineage>
        <taxon>Bacteria</taxon>
        <taxon>Pseudomonadati</taxon>
        <taxon>Pseudomonadota</taxon>
        <taxon>Gammaproteobacteria</taxon>
        <taxon>Pseudomonadales</taxon>
        <taxon>Pseudomonadaceae</taxon>
        <taxon>Pseudomonas</taxon>
    </lineage>
</organism>
<dbReference type="InterPro" id="IPR022548">
    <property type="entry name" value="DUF2846"/>
</dbReference>
<feature type="domain" description="DUF2846" evidence="2">
    <location>
        <begin position="40"/>
        <end position="135"/>
    </location>
</feature>
<dbReference type="PROSITE" id="PS51257">
    <property type="entry name" value="PROKAR_LIPOPROTEIN"/>
    <property type="match status" value="1"/>
</dbReference>
<name>A0ABR8TKM6_9PSED</name>
<accession>A0ABR8TKM6</accession>
<protein>
    <submittedName>
        <fullName evidence="3">DUF2846 domain-containing protein</fullName>
    </submittedName>
</protein>
<sequence length="200" mass="22764">MSRPLLIFLVLLLGGCASRGAFFAPTNGTLYHPRENTPTEALIFVYRPKSAWANQELEAPGLFLDNRNVGNLPSDSYLLLRAEPGTYKLEVRRPLFGLYWTLLAESPFDFTHVASFMLDTEAGRSYYLRYDELNPPPSHPDQVNRGDGPLQLVGERLYGWEVLFTNQAQPERNVALSVEHERPQRGFWRRVGEVLDKIGI</sequence>
<evidence type="ECO:0000256" key="1">
    <source>
        <dbReference type="SAM" id="SignalP"/>
    </source>
</evidence>
<feature type="chain" id="PRO_5045046916" evidence="1">
    <location>
        <begin position="24"/>
        <end position="200"/>
    </location>
</feature>
<evidence type="ECO:0000313" key="3">
    <source>
        <dbReference type="EMBL" id="MBD7976331.1"/>
    </source>
</evidence>
<proteinExistence type="predicted"/>
<evidence type="ECO:0000259" key="2">
    <source>
        <dbReference type="Pfam" id="PF11008"/>
    </source>
</evidence>
<gene>
    <name evidence="3" type="ORF">H9642_03925</name>
</gene>
<reference evidence="3 4" key="1">
    <citation type="submission" date="2020-08" db="EMBL/GenBank/DDBJ databases">
        <title>A Genomic Blueprint of the Chicken Gut Microbiome.</title>
        <authorList>
            <person name="Gilroy R."/>
            <person name="Ravi A."/>
            <person name="Getino M."/>
            <person name="Pursley I."/>
            <person name="Horton D.L."/>
            <person name="Alikhan N.-F."/>
            <person name="Baker D."/>
            <person name="Gharbi K."/>
            <person name="Hall N."/>
            <person name="Watson M."/>
            <person name="Adriaenssens E.M."/>
            <person name="Foster-Nyarko E."/>
            <person name="Jarju S."/>
            <person name="Secka A."/>
            <person name="Antonio M."/>
            <person name="Oren A."/>
            <person name="Chaudhuri R."/>
            <person name="La Ragione R.M."/>
            <person name="Hildebrand F."/>
            <person name="Pallen M.J."/>
        </authorList>
    </citation>
    <scope>NUCLEOTIDE SEQUENCE [LARGE SCALE GENOMIC DNA]</scope>
    <source>
        <strain evidence="3 4">Sa2CUA2</strain>
    </source>
</reference>
<dbReference type="Pfam" id="PF11008">
    <property type="entry name" value="DUF2846"/>
    <property type="match status" value="1"/>
</dbReference>
<evidence type="ECO:0000313" key="4">
    <source>
        <dbReference type="Proteomes" id="UP000611945"/>
    </source>
</evidence>
<dbReference type="Proteomes" id="UP000611945">
    <property type="component" value="Unassembled WGS sequence"/>
</dbReference>
<feature type="signal peptide" evidence="1">
    <location>
        <begin position="1"/>
        <end position="23"/>
    </location>
</feature>